<name>A0A6B3VZP7_9BACI</name>
<dbReference type="EMBL" id="JACEIO010000042">
    <property type="protein sequence ID" value="MBA4538363.1"/>
    <property type="molecule type" value="Genomic_DNA"/>
</dbReference>
<evidence type="ECO:0000313" key="2">
    <source>
        <dbReference type="EMBL" id="NEY82728.1"/>
    </source>
</evidence>
<sequence length="63" mass="7167">MYPLKKLDKELLPSVSFDHTIVVVEIKDMPATDVEQFVSKPIEQVLTGISGNDVNNRKQYSFN</sequence>
<organism evidence="2 3">
    <name type="scientific">Bacillus aquiflavi</name>
    <dbReference type="NCBI Taxonomy" id="2672567"/>
    <lineage>
        <taxon>Bacteria</taxon>
        <taxon>Bacillati</taxon>
        <taxon>Bacillota</taxon>
        <taxon>Bacilli</taxon>
        <taxon>Bacillales</taxon>
        <taxon>Bacillaceae</taxon>
        <taxon>Bacillus</taxon>
    </lineage>
</organism>
<evidence type="ECO:0000313" key="4">
    <source>
        <dbReference type="Proteomes" id="UP000570010"/>
    </source>
</evidence>
<protein>
    <submittedName>
        <fullName evidence="2">Uncharacterized protein</fullName>
    </submittedName>
</protein>
<comment type="caution">
    <text evidence="2">The sequence shown here is derived from an EMBL/GenBank/DDBJ whole genome shotgun (WGS) entry which is preliminary data.</text>
</comment>
<dbReference type="AlphaFoldDB" id="A0A6B3VZP7"/>
<reference evidence="1 4" key="2">
    <citation type="submission" date="2020-07" db="EMBL/GenBank/DDBJ databases">
        <authorList>
            <person name="Feng H."/>
        </authorList>
    </citation>
    <scope>NUCLEOTIDE SEQUENCE [LARGE SCALE GENOMIC DNA]</scope>
    <source>
        <strain evidence="1">S-12</strain>
        <strain evidence="4">s-12</strain>
    </source>
</reference>
<dbReference type="RefSeq" id="WP_163243127.1">
    <property type="nucleotide sequence ID" value="NZ_CP082780.1"/>
</dbReference>
<keyword evidence="3" id="KW-1185">Reference proteome</keyword>
<dbReference type="EMBL" id="JAAIWN010000044">
    <property type="protein sequence ID" value="NEY82728.1"/>
    <property type="molecule type" value="Genomic_DNA"/>
</dbReference>
<evidence type="ECO:0000313" key="1">
    <source>
        <dbReference type="EMBL" id="MBA4538363.1"/>
    </source>
</evidence>
<reference evidence="2 3" key="1">
    <citation type="submission" date="2020-02" db="EMBL/GenBank/DDBJ databases">
        <title>Bacillus aquiflavi sp. nov., isolated from yellow water of strong flavor Chinese baijiu in Yibin region of China.</title>
        <authorList>
            <person name="Xie J."/>
        </authorList>
    </citation>
    <scope>NUCLEOTIDE SEQUENCE [LARGE SCALE GENOMIC DNA]</scope>
    <source>
        <strain evidence="2 3">3H-10</strain>
    </source>
</reference>
<accession>A0A6B3VZP7</accession>
<gene>
    <name evidence="2" type="ORF">G4D64_14740</name>
    <name evidence="1" type="ORF">H1Z61_14785</name>
</gene>
<proteinExistence type="predicted"/>
<dbReference type="Gene3D" id="1.20.1640.10">
    <property type="entry name" value="Multidrug efflux transporter AcrB transmembrane domain"/>
    <property type="match status" value="1"/>
</dbReference>
<dbReference type="Gene3D" id="3.30.70.1430">
    <property type="entry name" value="Multidrug efflux transporter AcrB pore domain"/>
    <property type="match status" value="1"/>
</dbReference>
<dbReference type="Proteomes" id="UP000472971">
    <property type="component" value="Unassembled WGS sequence"/>
</dbReference>
<dbReference type="Proteomes" id="UP000570010">
    <property type="component" value="Unassembled WGS sequence"/>
</dbReference>
<evidence type="ECO:0000313" key="3">
    <source>
        <dbReference type="Proteomes" id="UP000472971"/>
    </source>
</evidence>